<evidence type="ECO:0000313" key="2">
    <source>
        <dbReference type="EMBL" id="AVW90708.1"/>
    </source>
</evidence>
<reference evidence="2 3" key="1">
    <citation type="submission" date="2018-03" db="EMBL/GenBank/DDBJ databases">
        <title>The Complete Genome of Celeribacter baekdonensis strain LH4, a Thiosulfate-Oxidizing Alphaproteobacterium Isolated from Gulf of Mexico Continental Slope Sediments.</title>
        <authorList>
            <person name="Flood B.E."/>
            <person name="Bailey J.V."/>
            <person name="Leprich D."/>
        </authorList>
    </citation>
    <scope>NUCLEOTIDE SEQUENCE [LARGE SCALE GENOMIC DNA]</scope>
    <source>
        <strain evidence="2 3">LH4</strain>
    </source>
</reference>
<dbReference type="KEGG" id="cbak:DA792_06045"/>
<keyword evidence="2" id="KW-0378">Hydrolase</keyword>
<keyword evidence="2" id="KW-0540">Nuclease</keyword>
<feature type="domain" description="HNH" evidence="1">
    <location>
        <begin position="175"/>
        <end position="229"/>
    </location>
</feature>
<sequence length="252" mass="28378">MEDKAGKRNPNWTRDELILALDYYLDHRNEDPRPHSKGILHLTKKIAVVSRALGLASAGVTLRNPDAVEMKLRNLSAHDPLYTENGRTSLNRGNKLEAILWNEFSDRPSELKRTASSIIALSGSTETTSTAENEDEFDAPEGRLLTRIHLYRERNRTLVKRKKASVLRDAGRICCEICGFDFLETYGERGRNFIECHHTAPISSLGENARTSLKDLALVCSNCHRMIHAGRPWWSLEEAKAVVAARSLPLGY</sequence>
<dbReference type="GO" id="GO:0004519">
    <property type="term" value="F:endonuclease activity"/>
    <property type="evidence" value="ECO:0007669"/>
    <property type="project" value="UniProtKB-KW"/>
</dbReference>
<dbReference type="Proteomes" id="UP000241447">
    <property type="component" value="Chromosome"/>
</dbReference>
<dbReference type="EMBL" id="CP028475">
    <property type="protein sequence ID" value="AVW90708.1"/>
    <property type="molecule type" value="Genomic_DNA"/>
</dbReference>
<dbReference type="Pfam" id="PF01844">
    <property type="entry name" value="HNH"/>
    <property type="match status" value="1"/>
</dbReference>
<evidence type="ECO:0000259" key="1">
    <source>
        <dbReference type="Pfam" id="PF01844"/>
    </source>
</evidence>
<dbReference type="RefSeq" id="WP_107719007.1">
    <property type="nucleotide sequence ID" value="NZ_CP028475.1"/>
</dbReference>
<dbReference type="CDD" id="cd00085">
    <property type="entry name" value="HNHc"/>
    <property type="match status" value="1"/>
</dbReference>
<dbReference type="InterPro" id="IPR002711">
    <property type="entry name" value="HNH"/>
</dbReference>
<evidence type="ECO:0000313" key="3">
    <source>
        <dbReference type="Proteomes" id="UP000241447"/>
    </source>
</evidence>
<dbReference type="AlphaFoldDB" id="A0A2R4M0Q7"/>
<keyword evidence="2" id="KW-0255">Endonuclease</keyword>
<dbReference type="GO" id="GO:0003676">
    <property type="term" value="F:nucleic acid binding"/>
    <property type="evidence" value="ECO:0007669"/>
    <property type="project" value="InterPro"/>
</dbReference>
<dbReference type="OrthoDB" id="9802640at2"/>
<name>A0A2R4M0Q7_9RHOB</name>
<protein>
    <submittedName>
        <fullName evidence="2">HNH endonuclease</fullName>
    </submittedName>
</protein>
<accession>A0A2R4M0Q7</accession>
<organism evidence="2 3">
    <name type="scientific">Celeribacter baekdonensis</name>
    <dbReference type="NCBI Taxonomy" id="875171"/>
    <lineage>
        <taxon>Bacteria</taxon>
        <taxon>Pseudomonadati</taxon>
        <taxon>Pseudomonadota</taxon>
        <taxon>Alphaproteobacteria</taxon>
        <taxon>Rhodobacterales</taxon>
        <taxon>Roseobacteraceae</taxon>
        <taxon>Celeribacter</taxon>
    </lineage>
</organism>
<dbReference type="GO" id="GO:0008270">
    <property type="term" value="F:zinc ion binding"/>
    <property type="evidence" value="ECO:0007669"/>
    <property type="project" value="InterPro"/>
</dbReference>
<proteinExistence type="predicted"/>
<gene>
    <name evidence="2" type="ORF">DA792_06045</name>
</gene>
<dbReference type="InterPro" id="IPR003615">
    <property type="entry name" value="HNH_nuc"/>
</dbReference>